<proteinExistence type="predicted"/>
<reference evidence="1" key="1">
    <citation type="submission" date="2020-03" db="EMBL/GenBank/DDBJ databases">
        <title>The deep terrestrial virosphere.</title>
        <authorList>
            <person name="Holmfeldt K."/>
            <person name="Nilsson E."/>
            <person name="Simone D."/>
            <person name="Lopez-Fernandez M."/>
            <person name="Wu X."/>
            <person name="de Brujin I."/>
            <person name="Lundin D."/>
            <person name="Andersson A."/>
            <person name="Bertilsson S."/>
            <person name="Dopson M."/>
        </authorList>
    </citation>
    <scope>NUCLEOTIDE SEQUENCE</scope>
    <source>
        <strain evidence="1">MM171A02959</strain>
    </source>
</reference>
<gene>
    <name evidence="1" type="ORF">MM171A02959_0007</name>
</gene>
<protein>
    <submittedName>
        <fullName evidence="1">Uncharacterized protein</fullName>
    </submittedName>
</protein>
<sequence length="59" mass="7003">MKFVKTLDHISWTPRGMKKRKSFDLFKDEYASWILDEYGVTHLSFEGNNTYCVVVDMHS</sequence>
<accession>A0A6M3X7G4</accession>
<organism evidence="1">
    <name type="scientific">viral metagenome</name>
    <dbReference type="NCBI Taxonomy" id="1070528"/>
    <lineage>
        <taxon>unclassified sequences</taxon>
        <taxon>metagenomes</taxon>
        <taxon>organismal metagenomes</taxon>
    </lineage>
</organism>
<dbReference type="EMBL" id="MT143906">
    <property type="protein sequence ID" value="QJH92625.1"/>
    <property type="molecule type" value="Genomic_DNA"/>
</dbReference>
<name>A0A6M3X7G4_9ZZZZ</name>
<evidence type="ECO:0000313" key="1">
    <source>
        <dbReference type="EMBL" id="QJH92625.1"/>
    </source>
</evidence>
<dbReference type="AlphaFoldDB" id="A0A6M3X7G4"/>